<dbReference type="AlphaFoldDB" id="A0A4U8UZD3"/>
<accession>A0A4U8UZD3</accession>
<reference evidence="4 5" key="1">
    <citation type="journal article" date="2015" name="Genome Biol.">
        <title>Comparative genomics of Steinernema reveals deeply conserved gene regulatory networks.</title>
        <authorList>
            <person name="Dillman A.R."/>
            <person name="Macchietto M."/>
            <person name="Porter C.F."/>
            <person name="Rogers A."/>
            <person name="Williams B."/>
            <person name="Antoshechkin I."/>
            <person name="Lee M.M."/>
            <person name="Goodwin Z."/>
            <person name="Lu X."/>
            <person name="Lewis E.E."/>
            <person name="Goodrich-Blair H."/>
            <person name="Stock S.P."/>
            <person name="Adams B.J."/>
            <person name="Sternberg P.W."/>
            <person name="Mortazavi A."/>
        </authorList>
    </citation>
    <scope>NUCLEOTIDE SEQUENCE [LARGE SCALE GENOMIC DNA]</scope>
    <source>
        <strain evidence="4 5">ALL</strain>
    </source>
</reference>
<reference evidence="4 5" key="2">
    <citation type="journal article" date="2019" name="G3 (Bethesda)">
        <title>Hybrid Assembly of the Genome of the Entomopathogenic Nematode Steinernema carpocapsae Identifies the X-Chromosome.</title>
        <authorList>
            <person name="Serra L."/>
            <person name="Macchietto M."/>
            <person name="Macias-Munoz A."/>
            <person name="McGill C.J."/>
            <person name="Rodriguez I.M."/>
            <person name="Rodriguez B."/>
            <person name="Murad R."/>
            <person name="Mortazavi A."/>
        </authorList>
    </citation>
    <scope>NUCLEOTIDE SEQUENCE [LARGE SCALE GENOMIC DNA]</scope>
    <source>
        <strain evidence="4 5">ALL</strain>
    </source>
</reference>
<keyword evidence="3" id="KW-0732">Signal</keyword>
<dbReference type="EMBL" id="AZBU02000001">
    <property type="protein sequence ID" value="TMS37517.1"/>
    <property type="molecule type" value="Genomic_DNA"/>
</dbReference>
<keyword evidence="2" id="KW-1133">Transmembrane helix</keyword>
<evidence type="ECO:0000313" key="4">
    <source>
        <dbReference type="EMBL" id="TMS37517.1"/>
    </source>
</evidence>
<dbReference type="Proteomes" id="UP000298663">
    <property type="component" value="Chromosome X"/>
</dbReference>
<feature type="signal peptide" evidence="3">
    <location>
        <begin position="1"/>
        <end position="17"/>
    </location>
</feature>
<feature type="region of interest" description="Disordered" evidence="1">
    <location>
        <begin position="24"/>
        <end position="52"/>
    </location>
</feature>
<feature type="transmembrane region" description="Helical" evidence="2">
    <location>
        <begin position="344"/>
        <end position="368"/>
    </location>
</feature>
<evidence type="ECO:0000256" key="1">
    <source>
        <dbReference type="SAM" id="MobiDB-lite"/>
    </source>
</evidence>
<dbReference type="OrthoDB" id="5855624at2759"/>
<feature type="region of interest" description="Disordered" evidence="1">
    <location>
        <begin position="378"/>
        <end position="474"/>
    </location>
</feature>
<protein>
    <submittedName>
        <fullName evidence="4">Uncharacterized protein</fullName>
    </submittedName>
</protein>
<feature type="compositionally biased region" description="Polar residues" evidence="1">
    <location>
        <begin position="402"/>
        <end position="411"/>
    </location>
</feature>
<name>A0A4U8UZD3_STECR</name>
<evidence type="ECO:0000313" key="5">
    <source>
        <dbReference type="Proteomes" id="UP000298663"/>
    </source>
</evidence>
<evidence type="ECO:0000256" key="3">
    <source>
        <dbReference type="SAM" id="SignalP"/>
    </source>
</evidence>
<gene>
    <name evidence="4" type="ORF">L596_004430</name>
</gene>
<sequence length="474" mass="51338">MLRKGVQFSLFFAVAFAQILPKQEGSSFSNGKSQNYGQEAPNNYGQSWQNQGQSPLIYNNNNNGFYEPLKNLNSTVSTKVSVTNSKSNVRITLQLISYNKNGDNFRLPPSDGIEKACACTSNLPCTQLDTPPACKLGFMIVMATPNDSVRYETTQYLPLDNNGNLNTNEFGFKKSFNVPRVIDLATKPTAIDIFVHNLGAIVNPTTNNLIKSHEIYHVDTFALPLNVSTSVGVQHLSSLSSETAYGSIFNSVLRYSLSISCTGDLLGENCDLSCNSTTQGSSVCRDRQGYYSVCEKQGNQVSGCTQCPFGYVKDQNEHYFCKKEDGSLVQSASSGLVAGDFKTWTIILGIACALLLFVLICVIIAACVASRRRPPVQPDPGYNNYRSAMRSHEGQAERPLLQTANDGNGSVSGRPPIAPMRMNPPSLGAQPQKSALRKNFAPPAHYGGGDSVNETLNSSFASSVPVPPSRSADV</sequence>
<feature type="chain" id="PRO_5020196124" evidence="3">
    <location>
        <begin position="18"/>
        <end position="474"/>
    </location>
</feature>
<keyword evidence="5" id="KW-1185">Reference proteome</keyword>
<comment type="caution">
    <text evidence="4">The sequence shown here is derived from an EMBL/GenBank/DDBJ whole genome shotgun (WGS) entry which is preliminary data.</text>
</comment>
<proteinExistence type="predicted"/>
<keyword evidence="2" id="KW-0472">Membrane</keyword>
<dbReference type="EMBL" id="CM016762">
    <property type="protein sequence ID" value="TMS37517.1"/>
    <property type="molecule type" value="Genomic_DNA"/>
</dbReference>
<feature type="compositionally biased region" description="Low complexity" evidence="1">
    <location>
        <begin position="458"/>
        <end position="474"/>
    </location>
</feature>
<keyword evidence="2" id="KW-0812">Transmembrane</keyword>
<evidence type="ECO:0000256" key="2">
    <source>
        <dbReference type="SAM" id="Phobius"/>
    </source>
</evidence>
<organism evidence="4 5">
    <name type="scientific">Steinernema carpocapsae</name>
    <name type="common">Entomopathogenic nematode</name>
    <dbReference type="NCBI Taxonomy" id="34508"/>
    <lineage>
        <taxon>Eukaryota</taxon>
        <taxon>Metazoa</taxon>
        <taxon>Ecdysozoa</taxon>
        <taxon>Nematoda</taxon>
        <taxon>Chromadorea</taxon>
        <taxon>Rhabditida</taxon>
        <taxon>Tylenchina</taxon>
        <taxon>Panagrolaimomorpha</taxon>
        <taxon>Strongyloidoidea</taxon>
        <taxon>Steinernematidae</taxon>
        <taxon>Steinernema</taxon>
    </lineage>
</organism>